<gene>
    <name evidence="2" type="primary">mrhA</name>
</gene>
<dbReference type="EMBL" id="LC075769">
    <property type="protein sequence ID" value="BAS29574.1"/>
    <property type="molecule type" value="mRNA"/>
</dbReference>
<name>A0A0K2SR14_DICDI</name>
<organism evidence="2">
    <name type="scientific">Dictyostelium discoideum</name>
    <name type="common">Social amoeba</name>
    <dbReference type="NCBI Taxonomy" id="44689"/>
    <lineage>
        <taxon>Eukaryota</taxon>
        <taxon>Amoebozoa</taxon>
        <taxon>Evosea</taxon>
        <taxon>Eumycetozoa</taxon>
        <taxon>Dictyostelia</taxon>
        <taxon>Dictyosteliales</taxon>
        <taxon>Dictyosteliaceae</taxon>
        <taxon>Dictyostelium</taxon>
    </lineage>
</organism>
<keyword evidence="1" id="KW-0812">Transmembrane</keyword>
<proteinExistence type="evidence at transcript level"/>
<keyword evidence="1" id="KW-0472">Membrane</keyword>
<sequence length="1747" mass="199466">MQKINFYFFVLAIISIIFKYNDLFVNSQINDVKSSLDLGCFSYIVEPPSGTIILNPNSFELMVEFNQNPIYIFDGVSYSKTTLVSDIELLSFFKYQDVTGLPIFNFWDKITNKTYLPNSSKTKGVGNRIWLTFINLPISNSLYFQSNIGLSSENRYLIGARSINVYSSNSVAPPKLEVNPFLSSCPISKRVEPIWNFKNPSSTQIYPSTLKVELCSTISDSIKSSSKICSGSNQKFYYSLVLPVSVGKGIVSTVLNSVTYQGFQYKFKDYQIKIQTNQDISVSIPLDYIKSYSPPYEVQLTSDPQNAPYQDLNVIDFKTLDNYISLYNSGYYNQVLYGDENVLKIFNMNSSIDSKFLIENYKSNFIFKSTTNNLIKEIYILIGENANEFYKDYFQCPQNSLRNSFTVNHGKPTIHSLGFLNPYKGFNFKLENLKINRDLQINFGHNINDDDDESIKIKMNNNNSKSDYYLTKDLLVGVFVDFTVSSNQYQSLANSILFVPDSKDLNGNGLIIPKSSVGNGMNQIGLNVADWYKQQAVGFCNQEHGSNVKNQIQHYIQDGGYTLDLMIPNWINVGGQSIEGNGGGGDRTIINSTSSELLMKFNSNQALFKVYFSEFEFFEPMIHSDNLTWVGIAGTTIGKECFGQFQFDIINFGKESSIVNFDIDCIQDVYLEIVNFAQIIPGDSNQKRSFFVNVGIEKFYKSKMIQCNVSMWIDIKNRPIWSSINKSIKKMVEIPIFNGCNIPDPCLNINSEPIISKDLQPIIKYSGWNNLGNFLNSITIEIEIKNIGNNTGDFISTLDCQSNIQPPANVNIFMINDENFKITKGLEKSKTSIVQFLLYGESSPIDGIQLTCKIKTKLYKPNTICWLNYDQENLVSFNLLYPNDKCVQIYNTGKEPLIEYSLFEYSNGNAIPNYSFGVSQWFPSMDSNPLPKKHPLKVLENSLNKNSIRFGPVDTLYNQFPSIVIKNGGGKSGDFTIDIGNCSDSVFVWADSYTITIPSGEIRKFIFQVFSYPTNIKSYSVECQLSIKTDHQECQSDLGKSFLQNPFLVYPHYLPCAGNWLEPSLFKPLSFWDSNLLLNNTLEFSDLNFKIGKWNYYKGENTIIEPNYYYQDLSLQVKNVEYGYGNVISTLTCNDVGFTTTVLYDSKKSSCFISENSSCFIGWRISSLPTTPDQKLLDIIDCNLLIEIKDSEEPIQSCWTNSGKSIKSSFKLFKFIDPCITNTFDEVFLTTTTNNQIEYIYSSDWGLKTNINEYFDYFLYGMNNSTSNNLIYYSFKNIMIKNNGNGNGLVKSLVQINNPSVILILNESIIECEIQSNSYCTFTFLFGFLPNKFSSSFSSSSLLNFNDLEIKIQFLVLPKLCWSTINKTIEILIVSKLPTLPCGWDPLLSTNLSTPIYTTPPQVSLIYPNQYIIGNLNYYHNSNNVLNLKFSNWYKLTTDTLENYNFSFNENSLNQHQFYSINLTGYIYNMGDAGGVVIFRLACDNGNGTIKQFISIENDEIVSYIPAGRYYNFKFKIIVSDKSPYPSNLKSIKDNEMIMCKVSSIVNLEKCWNPYGKSVIQYIQLPFDSKYLNNQTTIYSNEKNDKILLISTLVPISFILFLILLYLILKYYKYLLFKFNEFLITSHQNKLIKPPSIKKEEEKVTNNQQQENIKDQVTVVTDDEKCGCGENLKYHCNKCPSSISNYCESLQCKNLIHSATLGNITHKHEPNIIVYRDPRDTWINNFKFKPNDEIVEDLILNKLNKFN</sequence>
<reference evidence="2" key="1">
    <citation type="journal article" date="2016" name="Dev. Biol.">
        <title>Two HAP2-GCS1 homologs responsible for gamete interactions in the cellular slime mold with multiple mating types: Implication for common mechanisms of sexual reproduction shared by plants and protozoa and for male-female differentiation.</title>
        <authorList>
            <person name="Okamoto M."/>
            <person name="Yamada L."/>
            <person name="Fujisaki Y."/>
            <person name="Bloomfield G."/>
            <person name="Yoshida K."/>
            <person name="Kuwayama H."/>
            <person name="Sawada H."/>
            <person name="Mori T."/>
            <person name="Urushihara H."/>
        </authorList>
    </citation>
    <scope>NUCLEOTIDE SEQUENCE</scope>
    <source>
        <strain evidence="2">WS2162</strain>
    </source>
</reference>
<evidence type="ECO:0000256" key="1">
    <source>
        <dbReference type="SAM" id="Phobius"/>
    </source>
</evidence>
<keyword evidence="1" id="KW-1133">Transmembrane helix</keyword>
<protein>
    <submittedName>
        <fullName evidence="2">Cell fusion related protein</fullName>
    </submittedName>
</protein>
<feature type="transmembrane region" description="Helical" evidence="1">
    <location>
        <begin position="1587"/>
        <end position="1609"/>
    </location>
</feature>
<accession>A0A0K2SR14</accession>
<evidence type="ECO:0000313" key="2">
    <source>
        <dbReference type="EMBL" id="BAS29574.1"/>
    </source>
</evidence>
<dbReference type="VEuPathDB" id="AmoebaDB:DDB_G0281923"/>